<dbReference type="AlphaFoldDB" id="A0A1A9VFX5"/>
<organism evidence="1 2">
    <name type="scientific">Glossina austeni</name>
    <name type="common">Savannah tsetse fly</name>
    <dbReference type="NCBI Taxonomy" id="7395"/>
    <lineage>
        <taxon>Eukaryota</taxon>
        <taxon>Metazoa</taxon>
        <taxon>Ecdysozoa</taxon>
        <taxon>Arthropoda</taxon>
        <taxon>Hexapoda</taxon>
        <taxon>Insecta</taxon>
        <taxon>Pterygota</taxon>
        <taxon>Neoptera</taxon>
        <taxon>Endopterygota</taxon>
        <taxon>Diptera</taxon>
        <taxon>Brachycera</taxon>
        <taxon>Muscomorpha</taxon>
        <taxon>Hippoboscoidea</taxon>
        <taxon>Glossinidae</taxon>
        <taxon>Glossina</taxon>
    </lineage>
</organism>
<dbReference type="Proteomes" id="UP000078200">
    <property type="component" value="Unassembled WGS sequence"/>
</dbReference>
<sequence length="134" mass="15360">MHTSRERLQKRFAVKSTLTLHVYNEVFQEGSHCDSRDSKYFKHQMLFSEGEQDVDSLTKQMTATTGRLRERGHLYYLKQQQQPEVEKFIEKENPLSATRATADAEIEVDATYVAVIVVFVIEFSSPPSSPCPST</sequence>
<keyword evidence="2" id="KW-1185">Reference proteome</keyword>
<dbReference type="VEuPathDB" id="VectorBase:GAUT035952"/>
<accession>A0A1A9VFX5</accession>
<dbReference type="EnsemblMetazoa" id="GAUT035952-RA">
    <property type="protein sequence ID" value="GAUT035952-PA"/>
    <property type="gene ID" value="GAUT035952"/>
</dbReference>
<evidence type="ECO:0000313" key="2">
    <source>
        <dbReference type="Proteomes" id="UP000078200"/>
    </source>
</evidence>
<proteinExistence type="predicted"/>
<evidence type="ECO:0000313" key="1">
    <source>
        <dbReference type="EnsemblMetazoa" id="GAUT035952-PA"/>
    </source>
</evidence>
<reference evidence="1" key="1">
    <citation type="submission" date="2020-05" db="UniProtKB">
        <authorList>
            <consortium name="EnsemblMetazoa"/>
        </authorList>
    </citation>
    <scope>IDENTIFICATION</scope>
    <source>
        <strain evidence="1">TTRI</strain>
    </source>
</reference>
<name>A0A1A9VFX5_GLOAU</name>
<protein>
    <submittedName>
        <fullName evidence="1">Uncharacterized protein</fullName>
    </submittedName>
</protein>